<dbReference type="Gene3D" id="1.10.287.130">
    <property type="match status" value="1"/>
</dbReference>
<evidence type="ECO:0000256" key="7">
    <source>
        <dbReference type="ARBA" id="ARBA00022741"/>
    </source>
</evidence>
<dbReference type="CDD" id="cd00082">
    <property type="entry name" value="HisKA"/>
    <property type="match status" value="1"/>
</dbReference>
<dbReference type="CDD" id="cd17546">
    <property type="entry name" value="REC_hyHK_CKI1_RcsC-like"/>
    <property type="match status" value="1"/>
</dbReference>
<comment type="catalytic activity">
    <reaction evidence="1">
        <text>ATP + protein L-histidine = ADP + protein N-phospho-L-histidine.</text>
        <dbReference type="EC" id="2.7.13.3"/>
    </reaction>
</comment>
<accession>A0A1S7LGS2</accession>
<evidence type="ECO:0000256" key="9">
    <source>
        <dbReference type="ARBA" id="ARBA00022840"/>
    </source>
</evidence>
<feature type="domain" description="Histidine kinase" evidence="14">
    <location>
        <begin position="685"/>
        <end position="903"/>
    </location>
</feature>
<dbReference type="SMART" id="SM00062">
    <property type="entry name" value="PBPb"/>
    <property type="match status" value="2"/>
</dbReference>
<dbReference type="InterPro" id="IPR036097">
    <property type="entry name" value="HisK_dim/P_sf"/>
</dbReference>
<evidence type="ECO:0000256" key="5">
    <source>
        <dbReference type="ARBA" id="ARBA00022679"/>
    </source>
</evidence>
<dbReference type="AlphaFoldDB" id="A0A1S7LGS2"/>
<dbReference type="CDD" id="cd16922">
    <property type="entry name" value="HATPase_EvgS-ArcB-TorS-like"/>
    <property type="match status" value="1"/>
</dbReference>
<dbReference type="Pfam" id="PF00512">
    <property type="entry name" value="HisKA"/>
    <property type="match status" value="1"/>
</dbReference>
<dbReference type="InterPro" id="IPR005467">
    <property type="entry name" value="His_kinase_dom"/>
</dbReference>
<dbReference type="FunFam" id="3.30.565.10:FF:000010">
    <property type="entry name" value="Sensor histidine kinase RcsC"/>
    <property type="match status" value="1"/>
</dbReference>
<dbReference type="InterPro" id="IPR003594">
    <property type="entry name" value="HATPase_dom"/>
</dbReference>
<dbReference type="InterPro" id="IPR001789">
    <property type="entry name" value="Sig_transdc_resp-reg_receiver"/>
</dbReference>
<dbReference type="PANTHER" id="PTHR43047">
    <property type="entry name" value="TWO-COMPONENT HISTIDINE PROTEIN KINASE"/>
    <property type="match status" value="1"/>
</dbReference>
<proteinExistence type="predicted"/>
<dbReference type="InterPro" id="IPR011006">
    <property type="entry name" value="CheY-like_superfamily"/>
</dbReference>
<keyword evidence="12" id="KW-0472">Membrane</keyword>
<dbReference type="InterPro" id="IPR036890">
    <property type="entry name" value="HATPase_C_sf"/>
</dbReference>
<comment type="subcellular location">
    <subcellularLocation>
        <location evidence="2">Membrane</location>
    </subcellularLocation>
</comment>
<feature type="domain" description="Response regulatory" evidence="15">
    <location>
        <begin position="932"/>
        <end position="1051"/>
    </location>
</feature>
<evidence type="ECO:0000256" key="11">
    <source>
        <dbReference type="ARBA" id="ARBA00023012"/>
    </source>
</evidence>
<keyword evidence="6" id="KW-0812">Transmembrane</keyword>
<keyword evidence="9" id="KW-0067">ATP-binding</keyword>
<dbReference type="Pfam" id="PF00497">
    <property type="entry name" value="SBP_bac_3"/>
    <property type="match status" value="2"/>
</dbReference>
<dbReference type="InterPro" id="IPR004358">
    <property type="entry name" value="Sig_transdc_His_kin-like_C"/>
</dbReference>
<evidence type="ECO:0000259" key="14">
    <source>
        <dbReference type="PROSITE" id="PS50109"/>
    </source>
</evidence>
<evidence type="ECO:0000259" key="15">
    <source>
        <dbReference type="PROSITE" id="PS50110"/>
    </source>
</evidence>
<keyword evidence="8 16" id="KW-0418">Kinase</keyword>
<dbReference type="SMART" id="SM00448">
    <property type="entry name" value="REC"/>
    <property type="match status" value="1"/>
</dbReference>
<dbReference type="PROSITE" id="PS50110">
    <property type="entry name" value="RESPONSE_REGULATORY"/>
    <property type="match status" value="1"/>
</dbReference>
<dbReference type="CDD" id="cd01007">
    <property type="entry name" value="PBP2_BvgS_HisK_like"/>
    <property type="match status" value="1"/>
</dbReference>
<dbReference type="CDD" id="cd13708">
    <property type="entry name" value="PBP2_BvgS_like_1"/>
    <property type="match status" value="1"/>
</dbReference>
<keyword evidence="4 13" id="KW-0597">Phosphoprotein</keyword>
<evidence type="ECO:0000256" key="10">
    <source>
        <dbReference type="ARBA" id="ARBA00022989"/>
    </source>
</evidence>
<organism evidence="16">
    <name type="scientific">Magnetococcus massalia (strain MO-1)</name>
    <dbReference type="NCBI Taxonomy" id="451514"/>
    <lineage>
        <taxon>Bacteria</taxon>
        <taxon>Pseudomonadati</taxon>
        <taxon>Pseudomonadota</taxon>
        <taxon>Magnetococcia</taxon>
        <taxon>Magnetococcales</taxon>
        <taxon>Magnetococcaceae</taxon>
        <taxon>Magnetococcus</taxon>
    </lineage>
</organism>
<dbReference type="PANTHER" id="PTHR43047:SF78">
    <property type="entry name" value="SENSORY_REGULATORY PROTEIN RPFC"/>
    <property type="match status" value="1"/>
</dbReference>
<evidence type="ECO:0000256" key="13">
    <source>
        <dbReference type="PROSITE-ProRule" id="PRU00169"/>
    </source>
</evidence>
<dbReference type="Gene3D" id="3.40.50.2300">
    <property type="match status" value="1"/>
</dbReference>
<evidence type="ECO:0000313" key="16">
    <source>
        <dbReference type="EMBL" id="CRH05141.1"/>
    </source>
</evidence>
<dbReference type="FunFam" id="1.10.287.130:FF:000004">
    <property type="entry name" value="Ethylene receptor 1"/>
    <property type="match status" value="1"/>
</dbReference>
<dbReference type="EC" id="2.7.13.3" evidence="3"/>
<sequence length="1053" mass="118661">MLCMLLVQLPHLATAADASLKLTPEEQAWLKAHPTLRVAVLGHLAPYDFITGHKQMGFSIDFVKLISQQLGSKIEYINSSSHKAYRALLKDRKADLLAHIIPTKATDPYTLYSPPYTQQGDALVVRRNDTFFSTTEDLYGRKLAVRHHSGREALLKQSHPSIQRIVVKSVQEGLERVAQGEADAYWDANGPIVWHLRTNMVQGLRIAGHSGLTTPDQTQIRLGIRSDEPILQTLVTKAMARLDKVELAKLYDKWSGLPLPQSQKGPLALSQAEQRYLLSKQSITMCVDPDWMPYEAIDAKGRHIGMAAEYIQLLSQRIHTPIEVVPTKSWTESLEVGKRRGCDIFSLLNKTEERTKFLNFTAPYVEAPSVLVTRDDQPFVNGLGDMRGRKLSVPKGYVYEEKLRRYHPEIQLVTVSSVREGLSRVSQGEVFAHLGSLYVVVNQIQRSAFSNLKISGTTQYGHQLAVGVRNDDPTLLRILSSAVDSITAQEHIRIRRTWTATKFEHTSYDDLLVKVLVMSAVIILGVFLWNRKLNRLNRQIRDSEDRYRTLLQTVPDAVVVHHEGQIDFVNETMVKLIKGPDQQQMLGSSIEKLCQVDDESQLKQLCANDPSNDGSIPLLELQLLCNNQESLPVEAKSRAIQWGGKPATLTVFRDISERIRTRRDLLLAKREADKASQAKSHFLAAMSHDIRTPMNAIIGMADILKHSPLNDEQKHHVEVLNRAGEGLLALINEILDLSKIESNQLVLDRIPYALPALIRETIHIMAYQAEEKGLILEIHHDENLPTWLWGDHQRIRQILLNFLSNAVKFTDRGLITVHVEPHRDKEQVQIRVQDSGVGIPREMLAHIFDPFQQLEEQTSMRAGGTGLGLTICRQLVERMDGKIGVDSQVGQGSTFWFTLPLDEAPAPRANMEPQAQQLTDGSPQQQTVQPMRVLLADDSLDNQILMRAYFKRSIHSLVVVDDGGQAVEQFKHGGIDMVLMDIQMPILNGHQATRLIRTWERENRLPPTPIIALTANAMKEDAEKALASGCDMHLTKPIKRGDLMEAIESWQQR</sequence>
<dbReference type="PRINTS" id="PR00344">
    <property type="entry name" value="BCTRLSENSOR"/>
</dbReference>
<reference evidence="16" key="1">
    <citation type="submission" date="2015-04" db="EMBL/GenBank/DDBJ databases">
        <authorList>
            <person name="Syromyatnikov M.Y."/>
            <person name="Popov V.N."/>
        </authorList>
    </citation>
    <scope>NUCLEOTIDE SEQUENCE</scope>
    <source>
        <strain evidence="16">MO-1</strain>
    </source>
</reference>
<dbReference type="SMART" id="SM00388">
    <property type="entry name" value="HisKA"/>
    <property type="match status" value="1"/>
</dbReference>
<dbReference type="InterPro" id="IPR001638">
    <property type="entry name" value="Solute-binding_3/MltF_N"/>
</dbReference>
<dbReference type="GO" id="GO:0000155">
    <property type="term" value="F:phosphorelay sensor kinase activity"/>
    <property type="evidence" value="ECO:0007669"/>
    <property type="project" value="InterPro"/>
</dbReference>
<evidence type="ECO:0000256" key="1">
    <source>
        <dbReference type="ARBA" id="ARBA00000085"/>
    </source>
</evidence>
<feature type="modified residue" description="4-aspartylphosphate" evidence="13">
    <location>
        <position position="981"/>
    </location>
</feature>
<evidence type="ECO:0000256" key="8">
    <source>
        <dbReference type="ARBA" id="ARBA00022777"/>
    </source>
</evidence>
<dbReference type="InterPro" id="IPR000014">
    <property type="entry name" value="PAS"/>
</dbReference>
<protein>
    <recommendedName>
        <fullName evidence="3">histidine kinase</fullName>
        <ecNumber evidence="3">2.7.13.3</ecNumber>
    </recommendedName>
</protein>
<dbReference type="SUPFAM" id="SSF53850">
    <property type="entry name" value="Periplasmic binding protein-like II"/>
    <property type="match status" value="2"/>
</dbReference>
<dbReference type="Pfam" id="PF02518">
    <property type="entry name" value="HATPase_c"/>
    <property type="match status" value="1"/>
</dbReference>
<evidence type="ECO:0000256" key="4">
    <source>
        <dbReference type="ARBA" id="ARBA00022553"/>
    </source>
</evidence>
<dbReference type="SMART" id="SM00387">
    <property type="entry name" value="HATPase_c"/>
    <property type="match status" value="1"/>
</dbReference>
<name>A0A1S7LGS2_MAGMO</name>
<dbReference type="SUPFAM" id="SSF52172">
    <property type="entry name" value="CheY-like"/>
    <property type="match status" value="1"/>
</dbReference>
<evidence type="ECO:0000256" key="3">
    <source>
        <dbReference type="ARBA" id="ARBA00012438"/>
    </source>
</evidence>
<dbReference type="Gene3D" id="3.30.450.20">
    <property type="entry name" value="PAS domain"/>
    <property type="match status" value="1"/>
</dbReference>
<dbReference type="Pfam" id="PF00072">
    <property type="entry name" value="Response_reg"/>
    <property type="match status" value="1"/>
</dbReference>
<dbReference type="SUPFAM" id="SSF47384">
    <property type="entry name" value="Homodimeric domain of signal transducing histidine kinase"/>
    <property type="match status" value="1"/>
</dbReference>
<dbReference type="GO" id="GO:0016020">
    <property type="term" value="C:membrane"/>
    <property type="evidence" value="ECO:0007669"/>
    <property type="project" value="UniProtKB-SubCell"/>
</dbReference>
<dbReference type="Gene3D" id="3.30.565.10">
    <property type="entry name" value="Histidine kinase-like ATPase, C-terminal domain"/>
    <property type="match status" value="1"/>
</dbReference>
<keyword evidence="5 16" id="KW-0808">Transferase</keyword>
<keyword evidence="10" id="KW-1133">Transmembrane helix</keyword>
<dbReference type="NCBIfam" id="TIGR00229">
    <property type="entry name" value="sensory_box"/>
    <property type="match status" value="1"/>
</dbReference>
<dbReference type="Pfam" id="PF13426">
    <property type="entry name" value="PAS_9"/>
    <property type="match status" value="1"/>
</dbReference>
<dbReference type="InterPro" id="IPR003661">
    <property type="entry name" value="HisK_dim/P_dom"/>
</dbReference>
<keyword evidence="11" id="KW-0902">Two-component regulatory system</keyword>
<dbReference type="SUPFAM" id="SSF55785">
    <property type="entry name" value="PYP-like sensor domain (PAS domain)"/>
    <property type="match status" value="1"/>
</dbReference>
<dbReference type="InterPro" id="IPR035965">
    <property type="entry name" value="PAS-like_dom_sf"/>
</dbReference>
<keyword evidence="7" id="KW-0547">Nucleotide-binding</keyword>
<dbReference type="EMBL" id="LO017727">
    <property type="protein sequence ID" value="CRH05141.1"/>
    <property type="molecule type" value="Genomic_DNA"/>
</dbReference>
<dbReference type="PROSITE" id="PS50109">
    <property type="entry name" value="HIS_KIN"/>
    <property type="match status" value="1"/>
</dbReference>
<dbReference type="SUPFAM" id="SSF55874">
    <property type="entry name" value="ATPase domain of HSP90 chaperone/DNA topoisomerase II/histidine kinase"/>
    <property type="match status" value="1"/>
</dbReference>
<evidence type="ECO:0000256" key="6">
    <source>
        <dbReference type="ARBA" id="ARBA00022692"/>
    </source>
</evidence>
<dbReference type="GO" id="GO:0005524">
    <property type="term" value="F:ATP binding"/>
    <property type="evidence" value="ECO:0007669"/>
    <property type="project" value="UniProtKB-KW"/>
</dbReference>
<dbReference type="Gene3D" id="3.40.190.10">
    <property type="entry name" value="Periplasmic binding protein-like II"/>
    <property type="match status" value="4"/>
</dbReference>
<evidence type="ECO:0000256" key="12">
    <source>
        <dbReference type="ARBA" id="ARBA00023136"/>
    </source>
</evidence>
<gene>
    <name evidence="16" type="ORF">MAGMO_0942</name>
</gene>
<evidence type="ECO:0000256" key="2">
    <source>
        <dbReference type="ARBA" id="ARBA00004370"/>
    </source>
</evidence>